<protein>
    <submittedName>
        <fullName evidence="2">Uncharacterized protein</fullName>
    </submittedName>
</protein>
<keyword evidence="1" id="KW-0472">Membrane</keyword>
<keyword evidence="1" id="KW-0812">Transmembrane</keyword>
<proteinExistence type="predicted"/>
<keyword evidence="1" id="KW-1133">Transmembrane helix</keyword>
<accession>A0A1M6R2N9</accession>
<organism evidence="2 3">
    <name type="scientific">Marinobacter antarcticus</name>
    <dbReference type="NCBI Taxonomy" id="564117"/>
    <lineage>
        <taxon>Bacteria</taxon>
        <taxon>Pseudomonadati</taxon>
        <taxon>Pseudomonadota</taxon>
        <taxon>Gammaproteobacteria</taxon>
        <taxon>Pseudomonadales</taxon>
        <taxon>Marinobacteraceae</taxon>
        <taxon>Marinobacter</taxon>
    </lineage>
</organism>
<name>A0A1M6R2N9_9GAMM</name>
<evidence type="ECO:0000313" key="2">
    <source>
        <dbReference type="EMBL" id="SHK26765.1"/>
    </source>
</evidence>
<evidence type="ECO:0000313" key="3">
    <source>
        <dbReference type="Proteomes" id="UP000184497"/>
    </source>
</evidence>
<evidence type="ECO:0000256" key="1">
    <source>
        <dbReference type="SAM" id="Phobius"/>
    </source>
</evidence>
<dbReference type="EMBL" id="FRAQ01000001">
    <property type="protein sequence ID" value="SHK26765.1"/>
    <property type="molecule type" value="Genomic_DNA"/>
</dbReference>
<dbReference type="STRING" id="564117.SAMN05216369_1278"/>
<dbReference type="AlphaFoldDB" id="A0A1M6R2N9"/>
<reference evidence="3" key="1">
    <citation type="submission" date="2016-11" db="EMBL/GenBank/DDBJ databases">
        <authorList>
            <person name="Varghese N."/>
            <person name="Submissions S."/>
        </authorList>
    </citation>
    <scope>NUCLEOTIDE SEQUENCE [LARGE SCALE GENOMIC DNA]</scope>
    <source>
        <strain evidence="3">CGMCC 1.10835</strain>
    </source>
</reference>
<dbReference type="Proteomes" id="UP000184497">
    <property type="component" value="Unassembled WGS sequence"/>
</dbReference>
<keyword evidence="3" id="KW-1185">Reference proteome</keyword>
<sequence>MDTPVLTPHFFDLSYFIPLILLAITLCARHFNGDPECLIVRVAASLFFGNNEGRYLTTVTFSRRTHG</sequence>
<feature type="transmembrane region" description="Helical" evidence="1">
    <location>
        <begin position="13"/>
        <end position="31"/>
    </location>
</feature>
<gene>
    <name evidence="2" type="ORF">SAMN05216369_1278</name>
</gene>